<evidence type="ECO:0000313" key="3">
    <source>
        <dbReference type="Proteomes" id="UP000000305"/>
    </source>
</evidence>
<dbReference type="Proteomes" id="UP000000305">
    <property type="component" value="Unassembled WGS sequence"/>
</dbReference>
<evidence type="ECO:0000313" key="2">
    <source>
        <dbReference type="EMBL" id="EFX84877.1"/>
    </source>
</evidence>
<dbReference type="AlphaFoldDB" id="E9G657"/>
<protein>
    <submittedName>
        <fullName evidence="2">Uncharacterized protein</fullName>
    </submittedName>
</protein>
<dbReference type="EMBL" id="GL732533">
    <property type="protein sequence ID" value="EFX84877.1"/>
    <property type="molecule type" value="Genomic_DNA"/>
</dbReference>
<feature type="compositionally biased region" description="Polar residues" evidence="1">
    <location>
        <begin position="9"/>
        <end position="26"/>
    </location>
</feature>
<dbReference type="HOGENOM" id="CLU_1620676_0_0_1"/>
<sequence length="164" mass="16557">MADTHVETSSDLNQDSLDGAQASVSEVGSAEEFEKENTEDTPSGSHGEADGDAVDGTNGEESREAEDAAVPADATATAAVTENGAADAAATAEPHVNGNGKCDENAEADSTEVDGSAAEKRKSIVETEALSISPKKARVEGTDEDVIGADEAALPTNGNHETVA</sequence>
<gene>
    <name evidence="2" type="ORF">DAPPUDRAFT_314436</name>
</gene>
<keyword evidence="3" id="KW-1185">Reference proteome</keyword>
<name>E9G657_DAPPU</name>
<organism evidence="2 3">
    <name type="scientific">Daphnia pulex</name>
    <name type="common">Water flea</name>
    <dbReference type="NCBI Taxonomy" id="6669"/>
    <lineage>
        <taxon>Eukaryota</taxon>
        <taxon>Metazoa</taxon>
        <taxon>Ecdysozoa</taxon>
        <taxon>Arthropoda</taxon>
        <taxon>Crustacea</taxon>
        <taxon>Branchiopoda</taxon>
        <taxon>Diplostraca</taxon>
        <taxon>Cladocera</taxon>
        <taxon>Anomopoda</taxon>
        <taxon>Daphniidae</taxon>
        <taxon>Daphnia</taxon>
    </lineage>
</organism>
<accession>E9G657</accession>
<dbReference type="KEGG" id="dpx:DAPPUDRAFT_314436"/>
<feature type="compositionally biased region" description="Low complexity" evidence="1">
    <location>
        <begin position="68"/>
        <end position="92"/>
    </location>
</feature>
<feature type="compositionally biased region" description="Acidic residues" evidence="1">
    <location>
        <begin position="29"/>
        <end position="39"/>
    </location>
</feature>
<evidence type="ECO:0000256" key="1">
    <source>
        <dbReference type="SAM" id="MobiDB-lite"/>
    </source>
</evidence>
<dbReference type="InParanoid" id="E9G657"/>
<feature type="region of interest" description="Disordered" evidence="1">
    <location>
        <begin position="1"/>
        <end position="143"/>
    </location>
</feature>
<proteinExistence type="predicted"/>
<dbReference type="OrthoDB" id="6360814at2759"/>
<reference evidence="2 3" key="1">
    <citation type="journal article" date="2011" name="Science">
        <title>The ecoresponsive genome of Daphnia pulex.</title>
        <authorList>
            <person name="Colbourne J.K."/>
            <person name="Pfrender M.E."/>
            <person name="Gilbert D."/>
            <person name="Thomas W.K."/>
            <person name="Tucker A."/>
            <person name="Oakley T.H."/>
            <person name="Tokishita S."/>
            <person name="Aerts A."/>
            <person name="Arnold G.J."/>
            <person name="Basu M.K."/>
            <person name="Bauer D.J."/>
            <person name="Caceres C.E."/>
            <person name="Carmel L."/>
            <person name="Casola C."/>
            <person name="Choi J.H."/>
            <person name="Detter J.C."/>
            <person name="Dong Q."/>
            <person name="Dusheyko S."/>
            <person name="Eads B.D."/>
            <person name="Frohlich T."/>
            <person name="Geiler-Samerotte K.A."/>
            <person name="Gerlach D."/>
            <person name="Hatcher P."/>
            <person name="Jogdeo S."/>
            <person name="Krijgsveld J."/>
            <person name="Kriventseva E.V."/>
            <person name="Kultz D."/>
            <person name="Laforsch C."/>
            <person name="Lindquist E."/>
            <person name="Lopez J."/>
            <person name="Manak J.R."/>
            <person name="Muller J."/>
            <person name="Pangilinan J."/>
            <person name="Patwardhan R.P."/>
            <person name="Pitluck S."/>
            <person name="Pritham E.J."/>
            <person name="Rechtsteiner A."/>
            <person name="Rho M."/>
            <person name="Rogozin I.B."/>
            <person name="Sakarya O."/>
            <person name="Salamov A."/>
            <person name="Schaack S."/>
            <person name="Shapiro H."/>
            <person name="Shiga Y."/>
            <person name="Skalitzky C."/>
            <person name="Smith Z."/>
            <person name="Souvorov A."/>
            <person name="Sung W."/>
            <person name="Tang Z."/>
            <person name="Tsuchiya D."/>
            <person name="Tu H."/>
            <person name="Vos H."/>
            <person name="Wang M."/>
            <person name="Wolf Y.I."/>
            <person name="Yamagata H."/>
            <person name="Yamada T."/>
            <person name="Ye Y."/>
            <person name="Shaw J.R."/>
            <person name="Andrews J."/>
            <person name="Crease T.J."/>
            <person name="Tang H."/>
            <person name="Lucas S.M."/>
            <person name="Robertson H.M."/>
            <person name="Bork P."/>
            <person name="Koonin E.V."/>
            <person name="Zdobnov E.M."/>
            <person name="Grigoriev I.V."/>
            <person name="Lynch M."/>
            <person name="Boore J.L."/>
        </authorList>
    </citation>
    <scope>NUCLEOTIDE SEQUENCE [LARGE SCALE GENOMIC DNA]</scope>
</reference>